<comment type="caution">
    <text evidence="11">The sequence shown here is derived from an EMBL/GenBank/DDBJ whole genome shotgun (WGS) entry which is preliminary data.</text>
</comment>
<comment type="subcellular location">
    <subcellularLocation>
        <location evidence="1">Membrane</location>
        <topology evidence="1">Lipid-anchor</topology>
    </subcellularLocation>
</comment>
<evidence type="ECO:0000256" key="3">
    <source>
        <dbReference type="ARBA" id="ARBA00022544"/>
    </source>
</evidence>
<dbReference type="PANTHER" id="PTHR35789:SF1">
    <property type="entry name" value="SPORE GERMINATION PROTEIN B3"/>
    <property type="match status" value="1"/>
</dbReference>
<comment type="similarity">
    <text evidence="2">Belongs to the GerABKC lipoprotein family.</text>
</comment>
<dbReference type="OrthoDB" id="2592518at2"/>
<organism evidence="11 12">
    <name type="scientific">Niallia endozanthoxylica</name>
    <dbReference type="NCBI Taxonomy" id="2036016"/>
    <lineage>
        <taxon>Bacteria</taxon>
        <taxon>Bacillati</taxon>
        <taxon>Bacillota</taxon>
        <taxon>Bacilli</taxon>
        <taxon>Bacillales</taxon>
        <taxon>Bacillaceae</taxon>
        <taxon>Niallia</taxon>
    </lineage>
</organism>
<protein>
    <submittedName>
        <fullName evidence="11">Ger(X)C family spore germination protein</fullName>
    </submittedName>
</protein>
<keyword evidence="4 8" id="KW-0732">Signal</keyword>
<evidence type="ECO:0000256" key="5">
    <source>
        <dbReference type="ARBA" id="ARBA00023136"/>
    </source>
</evidence>
<dbReference type="Pfam" id="PF25198">
    <property type="entry name" value="Spore_GerAC_N"/>
    <property type="match status" value="1"/>
</dbReference>
<dbReference type="PROSITE" id="PS51257">
    <property type="entry name" value="PROKAR_LIPOPROTEIN"/>
    <property type="match status" value="1"/>
</dbReference>
<evidence type="ECO:0000256" key="1">
    <source>
        <dbReference type="ARBA" id="ARBA00004635"/>
    </source>
</evidence>
<keyword evidence="7" id="KW-0449">Lipoprotein</keyword>
<name>A0A5J5HER4_9BACI</name>
<dbReference type="PANTHER" id="PTHR35789">
    <property type="entry name" value="SPORE GERMINATION PROTEIN B3"/>
    <property type="match status" value="1"/>
</dbReference>
<sequence>MRPLRKWIGCLSLLLLLSGCVEKEVLDDISLIEGIGFDLSEDGKILGTVTFPLYLKNAPPKNQTFSAEAKIKKSFLQEVQKQTSDPIVTGSLEIVLFGKDIARKEGILELIDAFQRDPGVGAGLYLAVIDGEAKSLLEGEYGIRGNGTFLANLLEHNIKQEEIPRTNLHLFLADFYQEGKTPFLPQLKQTSKKKIEITGIALFSQGKVIDVIPPEKMFSFKLLVDRFSEGMHQVSINEGDAAIRSIRSSHKFELSKRNPEEINIHIKVKGVINEFTGNNLTPKLITKLEKQFEEDINKECLSMIEKFKEKELDPIGLGRYVKTQTKNFNINKWRNTEYKNLKVKVTSDVVITETGVIQ</sequence>
<keyword evidence="12" id="KW-1185">Reference proteome</keyword>
<evidence type="ECO:0000256" key="6">
    <source>
        <dbReference type="ARBA" id="ARBA00023139"/>
    </source>
</evidence>
<keyword evidence="6" id="KW-0564">Palmitate</keyword>
<dbReference type="NCBIfam" id="TIGR02887">
    <property type="entry name" value="spore_ger_x_C"/>
    <property type="match status" value="1"/>
</dbReference>
<dbReference type="RefSeq" id="WP_150441845.1">
    <property type="nucleotide sequence ID" value="NZ_VYKL01000035.1"/>
</dbReference>
<feature type="signal peptide" evidence="8">
    <location>
        <begin position="1"/>
        <end position="23"/>
    </location>
</feature>
<evidence type="ECO:0000259" key="10">
    <source>
        <dbReference type="Pfam" id="PF25198"/>
    </source>
</evidence>
<dbReference type="InterPro" id="IPR038501">
    <property type="entry name" value="Spore_GerAC_C_sf"/>
</dbReference>
<dbReference type="EMBL" id="VYKL01000035">
    <property type="protein sequence ID" value="KAA9017974.1"/>
    <property type="molecule type" value="Genomic_DNA"/>
</dbReference>
<evidence type="ECO:0000256" key="2">
    <source>
        <dbReference type="ARBA" id="ARBA00007886"/>
    </source>
</evidence>
<evidence type="ECO:0000256" key="4">
    <source>
        <dbReference type="ARBA" id="ARBA00022729"/>
    </source>
</evidence>
<reference evidence="11 12" key="1">
    <citation type="submission" date="2019-09" db="EMBL/GenBank/DDBJ databases">
        <title>Whole genome sequences of isolates from the Mars Exploration Rovers.</title>
        <authorList>
            <person name="Seuylemezian A."/>
            <person name="Vaishampayan P."/>
        </authorList>
    </citation>
    <scope>NUCLEOTIDE SEQUENCE [LARGE SCALE GENOMIC DNA]</scope>
    <source>
        <strain evidence="11 12">MER_TA_151</strain>
    </source>
</reference>
<feature type="domain" description="Spore germination protein N-terminal" evidence="10">
    <location>
        <begin position="24"/>
        <end position="188"/>
    </location>
</feature>
<gene>
    <name evidence="11" type="ORF">F4V44_20320</name>
</gene>
<dbReference type="InterPro" id="IPR008844">
    <property type="entry name" value="Spore_GerAC-like"/>
</dbReference>
<evidence type="ECO:0000259" key="9">
    <source>
        <dbReference type="Pfam" id="PF05504"/>
    </source>
</evidence>
<dbReference type="AlphaFoldDB" id="A0A5J5HER4"/>
<evidence type="ECO:0000313" key="12">
    <source>
        <dbReference type="Proteomes" id="UP000326671"/>
    </source>
</evidence>
<dbReference type="InterPro" id="IPR046953">
    <property type="entry name" value="Spore_GerAC-like_C"/>
</dbReference>
<dbReference type="Proteomes" id="UP000326671">
    <property type="component" value="Unassembled WGS sequence"/>
</dbReference>
<keyword evidence="5" id="KW-0472">Membrane</keyword>
<feature type="domain" description="Spore germination GerAC-like C-terminal" evidence="9">
    <location>
        <begin position="198"/>
        <end position="355"/>
    </location>
</feature>
<proteinExistence type="inferred from homology"/>
<dbReference type="GO" id="GO:0016020">
    <property type="term" value="C:membrane"/>
    <property type="evidence" value="ECO:0007669"/>
    <property type="project" value="UniProtKB-SubCell"/>
</dbReference>
<dbReference type="Gene3D" id="3.30.300.210">
    <property type="entry name" value="Nutrient germinant receptor protein C, domain 3"/>
    <property type="match status" value="1"/>
</dbReference>
<evidence type="ECO:0000313" key="11">
    <source>
        <dbReference type="EMBL" id="KAA9017974.1"/>
    </source>
</evidence>
<dbReference type="GO" id="GO:0009847">
    <property type="term" value="P:spore germination"/>
    <property type="evidence" value="ECO:0007669"/>
    <property type="project" value="InterPro"/>
</dbReference>
<keyword evidence="3" id="KW-0309">Germination</keyword>
<dbReference type="Pfam" id="PF05504">
    <property type="entry name" value="Spore_GerAC"/>
    <property type="match status" value="1"/>
</dbReference>
<feature type="chain" id="PRO_5039607795" evidence="8">
    <location>
        <begin position="24"/>
        <end position="358"/>
    </location>
</feature>
<evidence type="ECO:0000256" key="7">
    <source>
        <dbReference type="ARBA" id="ARBA00023288"/>
    </source>
</evidence>
<dbReference type="InterPro" id="IPR057336">
    <property type="entry name" value="GerAC_N"/>
</dbReference>
<evidence type="ECO:0000256" key="8">
    <source>
        <dbReference type="SAM" id="SignalP"/>
    </source>
</evidence>
<accession>A0A5J5HER4</accession>